<dbReference type="InterPro" id="IPR007137">
    <property type="entry name" value="DUF348"/>
</dbReference>
<dbReference type="InterPro" id="IPR010611">
    <property type="entry name" value="3D_dom"/>
</dbReference>
<dbReference type="RefSeq" id="WP_257531976.1">
    <property type="nucleotide sequence ID" value="NZ_JANKAS010000010.1"/>
</dbReference>
<dbReference type="PANTHER" id="PTHR39160:SF4">
    <property type="entry name" value="RESUSCITATION-PROMOTING FACTOR RPFB"/>
    <property type="match status" value="1"/>
</dbReference>
<dbReference type="AlphaFoldDB" id="A0AAE3KZN8"/>
<dbReference type="GO" id="GO:0019867">
    <property type="term" value="C:outer membrane"/>
    <property type="evidence" value="ECO:0007669"/>
    <property type="project" value="InterPro"/>
</dbReference>
<accession>A0AAE3KZN8</accession>
<dbReference type="Pfam" id="PF03990">
    <property type="entry name" value="DUF348"/>
    <property type="match status" value="2"/>
</dbReference>
<keyword evidence="5" id="KW-1185">Reference proteome</keyword>
<dbReference type="GO" id="GO:0004553">
    <property type="term" value="F:hydrolase activity, hydrolyzing O-glycosyl compounds"/>
    <property type="evidence" value="ECO:0007669"/>
    <property type="project" value="InterPro"/>
</dbReference>
<dbReference type="InterPro" id="IPR036908">
    <property type="entry name" value="RlpA-like_sf"/>
</dbReference>
<keyword evidence="2" id="KW-0812">Transmembrane</keyword>
<evidence type="ECO:0000259" key="3">
    <source>
        <dbReference type="PROSITE" id="PS51109"/>
    </source>
</evidence>
<name>A0AAE3KZN8_9FIRM</name>
<dbReference type="SUPFAM" id="SSF50685">
    <property type="entry name" value="Barwin-like endoglucanases"/>
    <property type="match status" value="1"/>
</dbReference>
<dbReference type="CDD" id="cd22786">
    <property type="entry name" value="DPBB_YuiC-like"/>
    <property type="match status" value="1"/>
</dbReference>
<gene>
    <name evidence="4" type="ORF">NSA47_11035</name>
</gene>
<dbReference type="SMART" id="SM01208">
    <property type="entry name" value="G5"/>
    <property type="match status" value="1"/>
</dbReference>
<dbReference type="Proteomes" id="UP001205748">
    <property type="component" value="Unassembled WGS sequence"/>
</dbReference>
<feature type="domain" description="G5" evidence="3">
    <location>
        <begin position="150"/>
        <end position="230"/>
    </location>
</feature>
<keyword evidence="2" id="KW-1133">Transmembrane helix</keyword>
<keyword evidence="2" id="KW-0472">Membrane</keyword>
<comment type="caution">
    <text evidence="4">The sequence shown here is derived from an EMBL/GenBank/DDBJ whole genome shotgun (WGS) entry which is preliminary data.</text>
</comment>
<keyword evidence="1" id="KW-0732">Signal</keyword>
<dbReference type="InterPro" id="IPR051933">
    <property type="entry name" value="Resuscitation_pf_RpfB"/>
</dbReference>
<dbReference type="Pfam" id="PF06725">
    <property type="entry name" value="3D"/>
    <property type="match status" value="1"/>
</dbReference>
<sequence>MENHRQKVRELIGNYKHPILLMLLTVGIITAVGFYHLTQKDITIIDVKEEIKLTTRSKTVEQVLKEKNISLQDKDIVEPALDTPLEDGIEIQIKRAVPLHILVDGKNYQVTTALTQVGEIIEEAGIRINPLDRVAPDKEAEIEEEREIHIVRVTEKIITEEENIDFTTQKKPDNHLEKGKTKVVQKGQKGLKKNQIKITYEDGEESQRETLKEEVVIEPKDEVIQVGMLSTINTSRGATRFEKTMTVTATAYSQGDAGVGNTTSVGAPLKRGVIAVDPRVIPYYTRLYVPGYGFGQALDTGGAIKGNRIDLAMGSRAEALRYGRRKVKIYLLGR</sequence>
<dbReference type="Pfam" id="PF07501">
    <property type="entry name" value="G5"/>
    <property type="match status" value="1"/>
</dbReference>
<feature type="transmembrane region" description="Helical" evidence="2">
    <location>
        <begin position="20"/>
        <end position="38"/>
    </location>
</feature>
<dbReference type="PROSITE" id="PS51109">
    <property type="entry name" value="G5"/>
    <property type="match status" value="1"/>
</dbReference>
<dbReference type="PANTHER" id="PTHR39160">
    <property type="entry name" value="CELL WALL-BINDING PROTEIN YOCH"/>
    <property type="match status" value="1"/>
</dbReference>
<evidence type="ECO:0000313" key="5">
    <source>
        <dbReference type="Proteomes" id="UP001205748"/>
    </source>
</evidence>
<dbReference type="GO" id="GO:0009254">
    <property type="term" value="P:peptidoglycan turnover"/>
    <property type="evidence" value="ECO:0007669"/>
    <property type="project" value="InterPro"/>
</dbReference>
<proteinExistence type="predicted"/>
<dbReference type="Gene3D" id="2.40.40.10">
    <property type="entry name" value="RlpA-like domain"/>
    <property type="match status" value="1"/>
</dbReference>
<evidence type="ECO:0000256" key="2">
    <source>
        <dbReference type="SAM" id="Phobius"/>
    </source>
</evidence>
<dbReference type="EMBL" id="JANKAS010000010">
    <property type="protein sequence ID" value="MCR1899520.1"/>
    <property type="molecule type" value="Genomic_DNA"/>
</dbReference>
<evidence type="ECO:0000256" key="1">
    <source>
        <dbReference type="ARBA" id="ARBA00022729"/>
    </source>
</evidence>
<dbReference type="Gene3D" id="2.20.230.10">
    <property type="entry name" value="Resuscitation-promoting factor rpfb"/>
    <property type="match status" value="1"/>
</dbReference>
<dbReference type="InterPro" id="IPR011098">
    <property type="entry name" value="G5_dom"/>
</dbReference>
<reference evidence="4" key="1">
    <citation type="submission" date="2022-07" db="EMBL/GenBank/DDBJ databases">
        <title>Enhanced cultured diversity of the mouse gut microbiota enables custom-made synthetic communities.</title>
        <authorList>
            <person name="Afrizal A."/>
        </authorList>
    </citation>
    <scope>NUCLEOTIDE SEQUENCE</scope>
    <source>
        <strain evidence="4">DSM 28593</strain>
    </source>
</reference>
<protein>
    <submittedName>
        <fullName evidence="4">G5 domain-containing protein</fullName>
    </submittedName>
</protein>
<organism evidence="4 5">
    <name type="scientific">Irregularibacter muris</name>
    <dbReference type="NCBI Taxonomy" id="1796619"/>
    <lineage>
        <taxon>Bacteria</taxon>
        <taxon>Bacillati</taxon>
        <taxon>Bacillota</taxon>
        <taxon>Clostridia</taxon>
        <taxon>Eubacteriales</taxon>
        <taxon>Eubacteriaceae</taxon>
        <taxon>Irregularibacter</taxon>
    </lineage>
</organism>
<evidence type="ECO:0000313" key="4">
    <source>
        <dbReference type="EMBL" id="MCR1899520.1"/>
    </source>
</evidence>